<evidence type="ECO:0000313" key="1">
    <source>
        <dbReference type="EMBL" id="EFU79665.1"/>
    </source>
</evidence>
<dbReference type="AlphaFoldDB" id="E6M135"/>
<organism evidence="1 2">
    <name type="scientific">Mobiluncus curtisii ATCC 51333</name>
    <dbReference type="NCBI Taxonomy" id="887326"/>
    <lineage>
        <taxon>Bacteria</taxon>
        <taxon>Bacillati</taxon>
        <taxon>Actinomycetota</taxon>
        <taxon>Actinomycetes</taxon>
        <taxon>Actinomycetales</taxon>
        <taxon>Actinomycetaceae</taxon>
        <taxon>Mobiluncus</taxon>
    </lineage>
</organism>
<comment type="caution">
    <text evidence="1">The sequence shown here is derived from an EMBL/GenBank/DDBJ whole genome shotgun (WGS) entry which is preliminary data.</text>
</comment>
<sequence length="132" mass="15510">MKPVSAVLSNGIDYLDKVSHQQAHILGAFMAVAYWEYVLEFNPELAKRPEMRALTNQWRKNRLYLAVEDFLAFDMQKFFARIVEVCPEYATELGKFLERTNDCVRDIWEIAYDDDVNMPELIFPNLEPTIKE</sequence>
<gene>
    <name evidence="1" type="ORF">HMPREF0388_1768</name>
</gene>
<dbReference type="HOGENOM" id="CLU_1914699_0_0_11"/>
<evidence type="ECO:0000313" key="2">
    <source>
        <dbReference type="Proteomes" id="UP000005573"/>
    </source>
</evidence>
<dbReference type="Proteomes" id="UP000005573">
    <property type="component" value="Unassembled WGS sequence"/>
</dbReference>
<name>E6M135_9ACTO</name>
<reference evidence="1 2" key="1">
    <citation type="submission" date="2010-12" db="EMBL/GenBank/DDBJ databases">
        <authorList>
            <person name="Muzny D."/>
            <person name="Qin X."/>
            <person name="Deng J."/>
            <person name="Jiang H."/>
            <person name="Liu Y."/>
            <person name="Qu J."/>
            <person name="Song X.-Z."/>
            <person name="Zhang L."/>
            <person name="Thornton R."/>
            <person name="Coyle M."/>
            <person name="Francisco L."/>
            <person name="Jackson L."/>
            <person name="Javaid M."/>
            <person name="Korchina V."/>
            <person name="Kovar C."/>
            <person name="Mata R."/>
            <person name="Mathew T."/>
            <person name="Ngo R."/>
            <person name="Nguyen L."/>
            <person name="Nguyen N."/>
            <person name="Okwuonu G."/>
            <person name="Ongeri F."/>
            <person name="Pham C."/>
            <person name="Simmons D."/>
            <person name="Wilczek-Boney K."/>
            <person name="Hale W."/>
            <person name="Jakkamsetti A."/>
            <person name="Pham P."/>
            <person name="Ruth R."/>
            <person name="San Lucas F."/>
            <person name="Warren J."/>
            <person name="Zhang J."/>
            <person name="Zhao Z."/>
            <person name="Zhou C."/>
            <person name="Zhu D."/>
            <person name="Lee S."/>
            <person name="Bess C."/>
            <person name="Blankenburg K."/>
            <person name="Forbes L."/>
            <person name="Fu Q."/>
            <person name="Gubbala S."/>
            <person name="Hirani K."/>
            <person name="Jayaseelan J.C."/>
            <person name="Lara F."/>
            <person name="Munidasa M."/>
            <person name="Palculict T."/>
            <person name="Patil S."/>
            <person name="Pu L.-L."/>
            <person name="Saada N."/>
            <person name="Tang L."/>
            <person name="Weissenberger G."/>
            <person name="Zhu Y."/>
            <person name="Hemphill L."/>
            <person name="Shang Y."/>
            <person name="Youmans B."/>
            <person name="Ayvaz T."/>
            <person name="Ross M."/>
            <person name="Santibanez J."/>
            <person name="Aqrawi P."/>
            <person name="Gross S."/>
            <person name="Joshi V."/>
            <person name="Fowler G."/>
            <person name="Nazareth L."/>
            <person name="Reid J."/>
            <person name="Worley K."/>
            <person name="Petrosino J."/>
            <person name="Highlander S."/>
            <person name="Gibbs R."/>
        </authorList>
    </citation>
    <scope>NUCLEOTIDE SEQUENCE [LARGE SCALE GENOMIC DNA]</scope>
    <source>
        <strain evidence="1 2">ATCC 51333</strain>
    </source>
</reference>
<protein>
    <submittedName>
        <fullName evidence="1">Uncharacterized protein</fullName>
    </submittedName>
</protein>
<accession>E6M135</accession>
<proteinExistence type="predicted"/>
<dbReference type="EMBL" id="AEPY01000011">
    <property type="protein sequence ID" value="EFU79665.1"/>
    <property type="molecule type" value="Genomic_DNA"/>
</dbReference>